<gene>
    <name evidence="6" type="ORF">M622_04070</name>
</gene>
<dbReference type="STRING" id="1348657.M622_04070"/>
<organism evidence="6 7">
    <name type="scientific">Thauera terpenica 58Eu</name>
    <dbReference type="NCBI Taxonomy" id="1348657"/>
    <lineage>
        <taxon>Bacteria</taxon>
        <taxon>Pseudomonadati</taxon>
        <taxon>Pseudomonadota</taxon>
        <taxon>Betaproteobacteria</taxon>
        <taxon>Rhodocyclales</taxon>
        <taxon>Zoogloeaceae</taxon>
        <taxon>Thauera</taxon>
    </lineage>
</organism>
<sequence length="1416" mass="147403">MARRGRGLGLRLLLALVLMLCLVLGSLAWLLGTRSGLEAAIALGTRATDGALQVEGAQGRLLGPLRADRVRYHDAELRLELEAVELLWQPEALLEPRLLIERLAVARIDFAQRPTDEPAAPLVLPDRLELPLALEVSELEVGRFTLHPWAPEPLLPSAAESGSAALADASAGAAVIADIAARPDEAAGVAEGSADAAEQMVERAAAEVFWFSDLRAAFDSDGRSHSLRELGLSVAQGRASVEARVEGITPFALAASGRFDGELEGRPLEARFTASETVLNPHIDAHAFSDGLEAHAVLDVAPFADQPLRALKLEAGEVDPAAFVEGLPTAALSIEAELAAAADGSNVLAGPFRILNQKPAAVDEGGLPVLAFSGRLDWRTDSIGVHELDIRLPGDGRIGGQLAWRPPLPAAEGAIDAAVEAKGAEAVAGSDIGQLVAALELVGIDTHALDKRLPRQSLGGRIDAEADAQRQQAVLALKLGAARVDARVELMTDGPAQPGTAVGTEPGPDAVASKGAEAAQAPIAGEPGGAATRRLSVHARLRNVDPRALLPAAPQASLNLDVDASGELPATGLPSALELDFRIPDSRIEGLALAGEGRVRLEGERLPALKLALQLAGNTLSAEGAWGARGDVLHLALDAPHLAALGHELGGRAGASGQLSGTLDAPTGELQFFGEALRLPGSVRVLGLNGVARLDAGADGPFQLAVGLSGLGPMGKDADGVALPDWLVSARVSASGTRARHEVVLDLLTPARDELADSLSLRLQGGLLDGSAQVSARNTGPRWLGEVLALETAGRVGARLQAPARLALSPSAVSLGVAEIVVEEQGRVQLQETTWSPQRSVVRGSLTGLGLAAGSGRERPANAQARRAPDQLMLGAEWDISVGETLDGQLRVFRESGDLTLEGEIRTRLGLEALEAVVNARGDRLTLTVDARGSEFGRVHANASVRARRGVGGMWSLPADSALLGAATLDMPSITWLGRLLRENVETAGSLHGRVSLGGTLEAPLASGQLTGEALQVALVDQGLILSGGEFRVSFDHDRVRLERLAFVSPNRVRPREARIPFDSLTATPGQLTASGEVWLDSGAGDFSFRAERLPLLQREDRWMILSGEGSARSTWSSLALNADFRADAGYIEFAETLAPSLSDDVVVLGREQAPGGAFAVSADVSVSLGDALYLSAMGLETRLAGELKLRLRPEHPLSAVGTIATVGGSYRGYGQSLSIERGVVNFQGSLDAPGLNIVALRKGLPVEAGVSVSGSAKRPQVRLVSEPKVPDPEKLSWIVLGRAPDAGAGADLGLLLPAAQALLGGPGGGMTDELSRSLGFDSFSIGQGELNSSSRSASSRVVGGGSTISNGPSVSSQVLSVGKRLDTDLFLSFEQSLGGAETLVKLSYQLSRRLSLIARGGTDNALDLQYSFSWR</sequence>
<dbReference type="InterPro" id="IPR007452">
    <property type="entry name" value="TamB_C"/>
</dbReference>
<evidence type="ECO:0000259" key="5">
    <source>
        <dbReference type="Pfam" id="PF04357"/>
    </source>
</evidence>
<keyword evidence="2" id="KW-0812">Transmembrane</keyword>
<comment type="caution">
    <text evidence="6">The sequence shown here is derived from an EMBL/GenBank/DDBJ whole genome shotgun (WGS) entry which is preliminary data.</text>
</comment>
<dbReference type="GO" id="GO:0097347">
    <property type="term" value="C:TAM protein secretion complex"/>
    <property type="evidence" value="ECO:0007669"/>
    <property type="project" value="TreeGrafter"/>
</dbReference>
<feature type="domain" description="Translocation and assembly module TamB C-terminal" evidence="5">
    <location>
        <begin position="1067"/>
        <end position="1414"/>
    </location>
</feature>
<dbReference type="eggNOG" id="COG2911">
    <property type="taxonomic scope" value="Bacteria"/>
</dbReference>
<evidence type="ECO:0000313" key="7">
    <source>
        <dbReference type="Proteomes" id="UP000015455"/>
    </source>
</evidence>
<keyword evidence="3" id="KW-1133">Transmembrane helix</keyword>
<dbReference type="EMBL" id="ATJV01000059">
    <property type="protein sequence ID" value="EPZ15314.1"/>
    <property type="molecule type" value="Genomic_DNA"/>
</dbReference>
<evidence type="ECO:0000256" key="4">
    <source>
        <dbReference type="ARBA" id="ARBA00023136"/>
    </source>
</evidence>
<dbReference type="Proteomes" id="UP000015455">
    <property type="component" value="Unassembled WGS sequence"/>
</dbReference>
<name>T0AR63_9RHOO</name>
<dbReference type="PATRIC" id="fig|1348657.5.peg.2293"/>
<dbReference type="GO" id="GO:0009306">
    <property type="term" value="P:protein secretion"/>
    <property type="evidence" value="ECO:0007669"/>
    <property type="project" value="InterPro"/>
</dbReference>
<evidence type="ECO:0000256" key="2">
    <source>
        <dbReference type="ARBA" id="ARBA00022692"/>
    </source>
</evidence>
<protein>
    <recommendedName>
        <fullName evidence="5">Translocation and assembly module TamB C-terminal domain-containing protein</fullName>
    </recommendedName>
</protein>
<keyword evidence="7" id="KW-1185">Reference proteome</keyword>
<accession>T0AR63</accession>
<dbReference type="Pfam" id="PF04357">
    <property type="entry name" value="TamB"/>
    <property type="match status" value="1"/>
</dbReference>
<keyword evidence="4" id="KW-0472">Membrane</keyword>
<reference evidence="6 7" key="1">
    <citation type="submission" date="2013-06" db="EMBL/GenBank/DDBJ databases">
        <title>Draft genome sequence of Thauera terpenica.</title>
        <authorList>
            <person name="Liu B."/>
            <person name="Frostegard A.H."/>
            <person name="Shapleigh J.P."/>
        </authorList>
    </citation>
    <scope>NUCLEOTIDE SEQUENCE [LARGE SCALE GENOMIC DNA]</scope>
    <source>
        <strain evidence="6 7">58Eu</strain>
    </source>
</reference>
<comment type="subcellular location">
    <subcellularLocation>
        <location evidence="1">Membrane</location>
        <topology evidence="1">Single-pass membrane protein</topology>
    </subcellularLocation>
</comment>
<dbReference type="PANTHER" id="PTHR36985:SF1">
    <property type="entry name" value="TRANSLOCATION AND ASSEMBLY MODULE SUBUNIT TAMB"/>
    <property type="match status" value="1"/>
</dbReference>
<proteinExistence type="predicted"/>
<evidence type="ECO:0000313" key="6">
    <source>
        <dbReference type="EMBL" id="EPZ15314.1"/>
    </source>
</evidence>
<evidence type="ECO:0000256" key="1">
    <source>
        <dbReference type="ARBA" id="ARBA00004167"/>
    </source>
</evidence>
<dbReference type="PANTHER" id="PTHR36985">
    <property type="entry name" value="TRANSLOCATION AND ASSEMBLY MODULE SUBUNIT TAMB"/>
    <property type="match status" value="1"/>
</dbReference>
<evidence type="ECO:0000256" key="3">
    <source>
        <dbReference type="ARBA" id="ARBA00022989"/>
    </source>
</evidence>
<dbReference type="GO" id="GO:0005886">
    <property type="term" value="C:plasma membrane"/>
    <property type="evidence" value="ECO:0007669"/>
    <property type="project" value="InterPro"/>
</dbReference>